<dbReference type="EMBL" id="JBDODL010003883">
    <property type="protein sequence ID" value="MES1922850.1"/>
    <property type="molecule type" value="Genomic_DNA"/>
</dbReference>
<dbReference type="Proteomes" id="UP001439008">
    <property type="component" value="Unassembled WGS sequence"/>
</dbReference>
<keyword evidence="2" id="KW-1185">Reference proteome</keyword>
<comment type="caution">
    <text evidence="1">The sequence shown here is derived from an EMBL/GenBank/DDBJ whole genome shotgun (WGS) entry which is preliminary data.</text>
</comment>
<proteinExistence type="predicted"/>
<accession>A0ABV2AT51</accession>
<organism evidence="1 2">
    <name type="scientific">Bonamia ostreae</name>
    <dbReference type="NCBI Taxonomy" id="126728"/>
    <lineage>
        <taxon>Eukaryota</taxon>
        <taxon>Sar</taxon>
        <taxon>Rhizaria</taxon>
        <taxon>Endomyxa</taxon>
        <taxon>Ascetosporea</taxon>
        <taxon>Haplosporida</taxon>
        <taxon>Bonamia</taxon>
    </lineage>
</organism>
<name>A0ABV2AT51_9EUKA</name>
<reference evidence="1 2" key="1">
    <citation type="journal article" date="2024" name="BMC Biol.">
        <title>Comparative genomics of Ascetosporea gives new insight into the evolutionary basis for animal parasitism in Rhizaria.</title>
        <authorList>
            <person name="Hiltunen Thoren M."/>
            <person name="Onut-Brannstrom I."/>
            <person name="Alfjorden A."/>
            <person name="Peckova H."/>
            <person name="Swords F."/>
            <person name="Hooper C."/>
            <person name="Holzer A.S."/>
            <person name="Bass D."/>
            <person name="Burki F."/>
        </authorList>
    </citation>
    <scope>NUCLEOTIDE SEQUENCE [LARGE SCALE GENOMIC DNA]</scope>
    <source>
        <strain evidence="1">20-A016</strain>
    </source>
</reference>
<evidence type="ECO:0000313" key="1">
    <source>
        <dbReference type="EMBL" id="MES1922850.1"/>
    </source>
</evidence>
<sequence>MTSKRYGLSGISSSVELGKNGLKLVNNGSQVELRSNDGLSLVELRVADGTVNNAVVTKSQLDEKQGSLSIAPGSQNYLELQGDVLSVKNLLVHDVVVDNVQVDIASYVAANYTGSELQQGDILILMNATDSQKRSYIHNGGVAGDATDFTRLQVDLSESVIRAMFSAGTGISYNPATGEIAVDATAAEISSDPTGLVLVTGNTAQAMFASIDSVLDSFNNRISSLEATVAAFEPNNLTHFRKVAFDYQSGATFNIGALVPAGSLIKKVAIG</sequence>
<evidence type="ECO:0000313" key="2">
    <source>
        <dbReference type="Proteomes" id="UP001439008"/>
    </source>
</evidence>
<feature type="non-terminal residue" evidence="1">
    <location>
        <position position="271"/>
    </location>
</feature>
<evidence type="ECO:0008006" key="3">
    <source>
        <dbReference type="Google" id="ProtNLM"/>
    </source>
</evidence>
<gene>
    <name evidence="1" type="ORF">MHBO_004378</name>
</gene>
<protein>
    <recommendedName>
        <fullName evidence="3">Flagellin</fullName>
    </recommendedName>
</protein>